<dbReference type="Gene3D" id="2.115.10.20">
    <property type="entry name" value="Glycosyl hydrolase domain, family 43"/>
    <property type="match status" value="1"/>
</dbReference>
<dbReference type="PROSITE" id="PS51257">
    <property type="entry name" value="PROKAR_LIPOPROTEIN"/>
    <property type="match status" value="1"/>
</dbReference>
<dbReference type="InterPro" id="IPR006710">
    <property type="entry name" value="Glyco_hydro_43"/>
</dbReference>
<dbReference type="InterPro" id="IPR023296">
    <property type="entry name" value="Glyco_hydro_beta-prop_sf"/>
</dbReference>
<feature type="compositionally biased region" description="Low complexity" evidence="6">
    <location>
        <begin position="27"/>
        <end position="36"/>
    </location>
</feature>
<dbReference type="GO" id="GO:0005975">
    <property type="term" value="P:carbohydrate metabolic process"/>
    <property type="evidence" value="ECO:0007669"/>
    <property type="project" value="InterPro"/>
</dbReference>
<gene>
    <name evidence="7" type="ORF">D7X32_00775</name>
</gene>
<comment type="caution">
    <text evidence="7">The sequence shown here is derived from an EMBL/GenBank/DDBJ whole genome shotgun (WGS) entry which is preliminary data.</text>
</comment>
<evidence type="ECO:0000313" key="7">
    <source>
        <dbReference type="EMBL" id="RKH07641.1"/>
    </source>
</evidence>
<dbReference type="OrthoDB" id="177947at2"/>
<evidence type="ECO:0000256" key="6">
    <source>
        <dbReference type="SAM" id="MobiDB-lite"/>
    </source>
</evidence>
<dbReference type="Proteomes" id="UP000268313">
    <property type="component" value="Unassembled WGS sequence"/>
</dbReference>
<dbReference type="SUPFAM" id="SSF75005">
    <property type="entry name" value="Arabinanase/levansucrase/invertase"/>
    <property type="match status" value="1"/>
</dbReference>
<sequence length="365" mass="40220">MRALKFLLIPALAATLQACGPEPRSPEAPASPADEPGTSRQEARLSLKNADPTILRVDSTYISAESDGARLYVRTASSVDALAGAARQQVWGNPNGLGEVWAPEIVRDGSTYVIYFAAGTGNGHRMYAITSQSPNTGYSAAVRMALPGDKWAIDGTAFTYRGQRWFVWSGWEGDANGEQTLFIARMSNPTTITGGRFVISQPREWWEKVDVNPPTRVNEGPEAIIDPSGQLHVVYSANGSWDTNYCLADLRLRLDGDPTYVWDWFKSNGCLFGSRRDIMMSGWDPTLSAKGVGHHTFVLLNGDINTSPPAGPRFPLAYHGVPNGDFPNPFWSGRYWYSGSFQWWGNITYTRGSLSNTGWSLKFYE</sequence>
<dbReference type="CDD" id="cd18820">
    <property type="entry name" value="GH43_LbAraf43-like"/>
    <property type="match status" value="1"/>
</dbReference>
<evidence type="ECO:0000256" key="4">
    <source>
        <dbReference type="ARBA" id="ARBA00023295"/>
    </source>
</evidence>
<dbReference type="PANTHER" id="PTHR43817">
    <property type="entry name" value="GLYCOSYL HYDROLASE"/>
    <property type="match status" value="1"/>
</dbReference>
<evidence type="ECO:0000256" key="1">
    <source>
        <dbReference type="ARBA" id="ARBA00009865"/>
    </source>
</evidence>
<dbReference type="RefSeq" id="WP_120600557.1">
    <property type="nucleotide sequence ID" value="NZ_RAWE01000002.1"/>
</dbReference>
<evidence type="ECO:0000256" key="2">
    <source>
        <dbReference type="ARBA" id="ARBA00022729"/>
    </source>
</evidence>
<proteinExistence type="inferred from homology"/>
<name>A0A3A8KTQ7_9BACT</name>
<organism evidence="7 8">
    <name type="scientific">Corallococcus carmarthensis</name>
    <dbReference type="NCBI Taxonomy" id="2316728"/>
    <lineage>
        <taxon>Bacteria</taxon>
        <taxon>Pseudomonadati</taxon>
        <taxon>Myxococcota</taxon>
        <taxon>Myxococcia</taxon>
        <taxon>Myxococcales</taxon>
        <taxon>Cystobacterineae</taxon>
        <taxon>Myxococcaceae</taxon>
        <taxon>Corallococcus</taxon>
    </lineage>
</organism>
<evidence type="ECO:0000256" key="5">
    <source>
        <dbReference type="RuleBase" id="RU361187"/>
    </source>
</evidence>
<dbReference type="GO" id="GO:0004553">
    <property type="term" value="F:hydrolase activity, hydrolyzing O-glycosyl compounds"/>
    <property type="evidence" value="ECO:0007669"/>
    <property type="project" value="InterPro"/>
</dbReference>
<dbReference type="AlphaFoldDB" id="A0A3A8KTQ7"/>
<dbReference type="PANTHER" id="PTHR43817:SF1">
    <property type="entry name" value="HYDROLASE, FAMILY 43, PUTATIVE (AFU_ORTHOLOGUE AFUA_3G01660)-RELATED"/>
    <property type="match status" value="1"/>
</dbReference>
<feature type="region of interest" description="Disordered" evidence="6">
    <location>
        <begin position="19"/>
        <end position="47"/>
    </location>
</feature>
<evidence type="ECO:0000256" key="3">
    <source>
        <dbReference type="ARBA" id="ARBA00022801"/>
    </source>
</evidence>
<evidence type="ECO:0000313" key="8">
    <source>
        <dbReference type="Proteomes" id="UP000268313"/>
    </source>
</evidence>
<keyword evidence="4 5" id="KW-0326">Glycosidase</keyword>
<reference evidence="8" key="1">
    <citation type="submission" date="2018-09" db="EMBL/GenBank/DDBJ databases">
        <authorList>
            <person name="Livingstone P.G."/>
            <person name="Whitworth D.E."/>
        </authorList>
    </citation>
    <scope>NUCLEOTIDE SEQUENCE [LARGE SCALE GENOMIC DNA]</scope>
    <source>
        <strain evidence="8">CA043D</strain>
    </source>
</reference>
<keyword evidence="2" id="KW-0732">Signal</keyword>
<protein>
    <submittedName>
        <fullName evidence="7">Hydrolase</fullName>
    </submittedName>
</protein>
<keyword evidence="3 5" id="KW-0378">Hydrolase</keyword>
<dbReference type="EMBL" id="RAWE01000002">
    <property type="protein sequence ID" value="RKH07641.1"/>
    <property type="molecule type" value="Genomic_DNA"/>
</dbReference>
<dbReference type="Pfam" id="PF04616">
    <property type="entry name" value="Glyco_hydro_43"/>
    <property type="match status" value="1"/>
</dbReference>
<accession>A0A3A8KTQ7</accession>
<comment type="similarity">
    <text evidence="1 5">Belongs to the glycosyl hydrolase 43 family.</text>
</comment>
<keyword evidence="8" id="KW-1185">Reference proteome</keyword>